<dbReference type="Proteomes" id="UP000283509">
    <property type="component" value="Unassembled WGS sequence"/>
</dbReference>
<dbReference type="EMBL" id="QCYY01002808">
    <property type="protein sequence ID" value="ROT67455.1"/>
    <property type="molecule type" value="Genomic_DNA"/>
</dbReference>
<reference evidence="2 3" key="2">
    <citation type="submission" date="2019-01" db="EMBL/GenBank/DDBJ databases">
        <title>The decoding of complex shrimp genome reveals the adaptation for benthos swimmer, frequently molting mechanism and breeding impact on genome.</title>
        <authorList>
            <person name="Sun Y."/>
            <person name="Gao Y."/>
            <person name="Yu Y."/>
        </authorList>
    </citation>
    <scope>NUCLEOTIDE SEQUENCE [LARGE SCALE GENOMIC DNA]</scope>
    <source>
        <tissue evidence="2">Muscle</tissue>
    </source>
</reference>
<dbReference type="CDD" id="cd00403">
    <property type="entry name" value="Ribosomal_L1"/>
    <property type="match status" value="1"/>
</dbReference>
<dbReference type="GO" id="GO:0003723">
    <property type="term" value="F:RNA binding"/>
    <property type="evidence" value="ECO:0007669"/>
    <property type="project" value="InterPro"/>
</dbReference>
<name>A0A423STB3_PENVA</name>
<dbReference type="OrthoDB" id="10251727at2759"/>
<comment type="caution">
    <text evidence="2">The sequence shown here is derived from an EMBL/GenBank/DDBJ whole genome shotgun (WGS) entry which is preliminary data.</text>
</comment>
<organism evidence="2 3">
    <name type="scientific">Penaeus vannamei</name>
    <name type="common">Whiteleg shrimp</name>
    <name type="synonym">Litopenaeus vannamei</name>
    <dbReference type="NCBI Taxonomy" id="6689"/>
    <lineage>
        <taxon>Eukaryota</taxon>
        <taxon>Metazoa</taxon>
        <taxon>Ecdysozoa</taxon>
        <taxon>Arthropoda</taxon>
        <taxon>Crustacea</taxon>
        <taxon>Multicrustacea</taxon>
        <taxon>Malacostraca</taxon>
        <taxon>Eumalacostraca</taxon>
        <taxon>Eucarida</taxon>
        <taxon>Decapoda</taxon>
        <taxon>Dendrobranchiata</taxon>
        <taxon>Penaeoidea</taxon>
        <taxon>Penaeidae</taxon>
        <taxon>Penaeus</taxon>
    </lineage>
</organism>
<dbReference type="Gene3D" id="3.40.50.790">
    <property type="match status" value="1"/>
</dbReference>
<dbReference type="InterPro" id="IPR016095">
    <property type="entry name" value="Ribosomal_uL1_3-a/b-sand"/>
</dbReference>
<dbReference type="PANTHER" id="PTHR23105">
    <property type="entry name" value="RIBOSOMAL PROTEIN L7AE FAMILY MEMBER"/>
    <property type="match status" value="1"/>
</dbReference>
<accession>A0A423STB3</accession>
<evidence type="ECO:0000313" key="3">
    <source>
        <dbReference type="Proteomes" id="UP000283509"/>
    </source>
</evidence>
<gene>
    <name evidence="2" type="ORF">C7M84_014452</name>
</gene>
<feature type="region of interest" description="Disordered" evidence="1">
    <location>
        <begin position="1"/>
        <end position="33"/>
    </location>
</feature>
<dbReference type="InterPro" id="IPR050257">
    <property type="entry name" value="eL8/uL1-like"/>
</dbReference>
<sequence length="332" mass="37722">MWEHKIKASKNKSKGGEKNKNQNKSAQESKVKKEKALSQLDEIQVQAAVAGVRKLCNKLLAESKELLEVDSDQHICLQVSLCKVPKNKDKRSPLTIKIPLPHPILGEDTDVLLITRMLDCERGPDYEKTLNHFKELLIQKEAAHYITEVITLKQLRMEYKEFEAKRNLANRFQVVLGQDCIMELLPKLLGKHFYARNKLPIAVNLNSKHLKGVIENAVNQTLLHFNMKGNCSQVKVGRLSQNDEQITENILKAVGKIMHRIPGGWNNIQTLSLKGLKTKSVPLYVKTTTFDEKIKLPEKEGESTALGTLTTLNKGKLVYVKKDGNIKIKWKY</sequence>
<dbReference type="AlphaFoldDB" id="A0A423STB3"/>
<protein>
    <submittedName>
        <fullName evidence="2">Putative ribosomal L1 domain-containing protein 1-like</fullName>
    </submittedName>
</protein>
<proteinExistence type="predicted"/>
<evidence type="ECO:0000256" key="1">
    <source>
        <dbReference type="SAM" id="MobiDB-lite"/>
    </source>
</evidence>
<dbReference type="InterPro" id="IPR023674">
    <property type="entry name" value="Ribosomal_uL1-like"/>
</dbReference>
<evidence type="ECO:0000313" key="2">
    <source>
        <dbReference type="EMBL" id="ROT67455.1"/>
    </source>
</evidence>
<dbReference type="Pfam" id="PF00687">
    <property type="entry name" value="Ribosomal_L1"/>
    <property type="match status" value="1"/>
</dbReference>
<dbReference type="Gene3D" id="3.30.190.20">
    <property type="match status" value="1"/>
</dbReference>
<dbReference type="SUPFAM" id="SSF56808">
    <property type="entry name" value="Ribosomal protein L1"/>
    <property type="match status" value="1"/>
</dbReference>
<reference evidence="2 3" key="1">
    <citation type="submission" date="2018-04" db="EMBL/GenBank/DDBJ databases">
        <authorList>
            <person name="Zhang X."/>
            <person name="Yuan J."/>
            <person name="Li F."/>
            <person name="Xiang J."/>
        </authorList>
    </citation>
    <scope>NUCLEOTIDE SEQUENCE [LARGE SCALE GENOMIC DNA]</scope>
    <source>
        <tissue evidence="2">Muscle</tissue>
    </source>
</reference>
<dbReference type="STRING" id="6689.A0A423STB3"/>
<keyword evidence="3" id="KW-1185">Reference proteome</keyword>
<dbReference type="InterPro" id="IPR028364">
    <property type="entry name" value="Ribosomal_uL1/biogenesis"/>
</dbReference>